<name>A0A378AM58_KLEPO</name>
<reference evidence="1 2" key="1">
    <citation type="submission" date="2018-06" db="EMBL/GenBank/DDBJ databases">
        <authorList>
            <consortium name="Pathogen Informatics"/>
            <person name="Doyle S."/>
        </authorList>
    </citation>
    <scope>NUCLEOTIDE SEQUENCE [LARGE SCALE GENOMIC DNA]</scope>
    <source>
        <strain evidence="1 2">NCTC10313</strain>
    </source>
</reference>
<sequence>MAWSLFLCCERSFWHCVTKPGRDMGNTHRGFRTVNVLTTGAGGAVYVNAQVGRVNFDIDIVFHFRVNERRAEGGMTAAAESNGLLRTRR</sequence>
<accession>A0A378AM58</accession>
<dbReference type="Proteomes" id="UP000254487">
    <property type="component" value="Unassembled WGS sequence"/>
</dbReference>
<protein>
    <submittedName>
        <fullName evidence="1">Uncharacterized protein</fullName>
    </submittedName>
</protein>
<evidence type="ECO:0000313" key="1">
    <source>
        <dbReference type="EMBL" id="STV14169.1"/>
    </source>
</evidence>
<proteinExistence type="predicted"/>
<evidence type="ECO:0000313" key="2">
    <source>
        <dbReference type="Proteomes" id="UP000254487"/>
    </source>
</evidence>
<organism evidence="1 2">
    <name type="scientific">Klebsiella pneumoniae subsp. ozaenae</name>
    <dbReference type="NCBI Taxonomy" id="574"/>
    <lineage>
        <taxon>Bacteria</taxon>
        <taxon>Pseudomonadati</taxon>
        <taxon>Pseudomonadota</taxon>
        <taxon>Gammaproteobacteria</taxon>
        <taxon>Enterobacterales</taxon>
        <taxon>Enterobacteriaceae</taxon>
        <taxon>Klebsiella/Raoultella group</taxon>
        <taxon>Klebsiella</taxon>
        <taxon>Klebsiella pneumoniae complex</taxon>
    </lineage>
</organism>
<dbReference type="EMBL" id="UGLW01000003">
    <property type="protein sequence ID" value="STV14169.1"/>
    <property type="molecule type" value="Genomic_DNA"/>
</dbReference>
<gene>
    <name evidence="1" type="ORF">NCTC10313_05943</name>
</gene>
<dbReference type="AlphaFoldDB" id="A0A378AM58"/>